<evidence type="ECO:0000313" key="2">
    <source>
        <dbReference type="EMBL" id="WOD44886.1"/>
    </source>
</evidence>
<proteinExistence type="predicted"/>
<organism evidence="2 3">
    <name type="scientific">Hwangdonia lutea</name>
    <dbReference type="NCBI Taxonomy" id="3075823"/>
    <lineage>
        <taxon>Bacteria</taxon>
        <taxon>Pseudomonadati</taxon>
        <taxon>Bacteroidota</taxon>
        <taxon>Flavobacteriia</taxon>
        <taxon>Flavobacteriales</taxon>
        <taxon>Flavobacteriaceae</taxon>
        <taxon>Hwangdonia</taxon>
    </lineage>
</organism>
<feature type="signal peptide" evidence="1">
    <location>
        <begin position="1"/>
        <end position="20"/>
    </location>
</feature>
<name>A0AA97EPV2_9FLAO</name>
<dbReference type="RefSeq" id="WP_316984544.1">
    <property type="nucleotide sequence ID" value="NZ_CP136521.1"/>
</dbReference>
<keyword evidence="1" id="KW-0732">Signal</keyword>
<feature type="chain" id="PRO_5041672422" evidence="1">
    <location>
        <begin position="21"/>
        <end position="941"/>
    </location>
</feature>
<accession>A0AA97EPV2</accession>
<dbReference type="AlphaFoldDB" id="A0AA97EPV2"/>
<reference evidence="3" key="1">
    <citation type="submission" date="2024-06" db="EMBL/GenBank/DDBJ databases">
        <title>Hwangdonia haimaensis gen. nov., sp. nov., a member of the family Flavobacteriaceae isolated from the haima cold seep.</title>
        <authorList>
            <person name="Li J."/>
        </authorList>
    </citation>
    <scope>NUCLEOTIDE SEQUENCE [LARGE SCALE GENOMIC DNA]</scope>
    <source>
        <strain evidence="3">SCSIO 19198</strain>
    </source>
</reference>
<evidence type="ECO:0000313" key="3">
    <source>
        <dbReference type="Proteomes" id="UP001302486"/>
    </source>
</evidence>
<protein>
    <submittedName>
        <fullName evidence="2">Uncharacterized protein</fullName>
    </submittedName>
</protein>
<evidence type="ECO:0000256" key="1">
    <source>
        <dbReference type="SAM" id="SignalP"/>
    </source>
</evidence>
<gene>
    <name evidence="2" type="ORF">RNZ46_06360</name>
</gene>
<sequence>MKLKLTTLLFLVGLILSAQKQLQPYNFSITEDGKTESILIYASAEAVNSITFTLKNTENETLKREKENEEGVEDITFKVFPFTEVIFRKKLIENISKIIEKDTSKPEFSRLKAKIKPLDKKGESENNLKNKEEIKKDSITEGLEKENKKLKEENETFKTRKEAVYIIRNIYQFFNALVITAFQYDNEPVAGVLNYNLDSLIVIKKTIQGLDTDFYFKKQAKFIRNHILNEEKKEKSDELIQQIKEFYKNKDIINQRLNNTNNLKRYVLLEDNYVIEIENYIKKETDGFLKFLRTYDNARVLKELYEFNQNSRKGLWSRAKSEFKKHATHKLKEYYNIYELSRMKDGVISKYYELKKEVKSLKRQDSLNQVNLNANLNLISFKNDSITSLKSLKDTLNYGLEKIKRELINQQIQIDNLHKKEMEYYQNWSSIAEKTTHADSIEKARKQYDSIKELNRQKIFEYNRLFERKTKSRRKELSDVNSAIGRISTDIDDLKNDNNSLLDKTNVHKSQILKKAIEEYNLIIKNQEIIKHFPLWVIKAKEIELDFNDGFLEHMKVVGEILKPHYKETVDKDLKQFFKEGLVKEILNDIFGKQLVFQNDFPFGFSSKSDFADLHNYSLYQSEGQEKIFSLPVTNVISYIQRHQNDRLDFSPKDQVVRLPLDDPNMKGEIELKKETSSKILSVNIFTDFNGFQENTENGLLQMEVDKKIPIWTKRMNLRLGRSSNFGFVNYANFNLSWQKIGEEDKELVLAKSNRFENNQQVTDFYTTYLDLVKHENISVGVDLNIASFDFPLAKTRLELNTGAHYGRIKVVDKKIEPLPDGATSTTRDFEETINMIRLYPDIMLWIRPEERFGGYLRYRPFRTIVPNNEKFFSVSSGKDFEENQILSKNWLNRFELSAFFTPSSDSDNKFFFRYRYTNNSTWETNGYSEVQVGYLAYLKF</sequence>
<dbReference type="EMBL" id="CP136521">
    <property type="protein sequence ID" value="WOD44886.1"/>
    <property type="molecule type" value="Genomic_DNA"/>
</dbReference>
<keyword evidence="3" id="KW-1185">Reference proteome</keyword>
<dbReference type="Proteomes" id="UP001302486">
    <property type="component" value="Chromosome"/>
</dbReference>
<dbReference type="KEGG" id="hws:RNZ46_06360"/>